<accession>A0A2A9MHM0</accession>
<dbReference type="GeneID" id="40310902"/>
<gene>
    <name evidence="3" type="ORF">BESB_059740</name>
</gene>
<reference evidence="3 4" key="1">
    <citation type="submission" date="2017-09" db="EMBL/GenBank/DDBJ databases">
        <title>Genome sequencing of Besnoitia besnoiti strain Bb-Ger1.</title>
        <authorList>
            <person name="Schares G."/>
            <person name="Venepally P."/>
            <person name="Lorenzi H.A."/>
        </authorList>
    </citation>
    <scope>NUCLEOTIDE SEQUENCE [LARGE SCALE GENOMIC DNA]</scope>
    <source>
        <strain evidence="3 4">Bb-Ger1</strain>
    </source>
</reference>
<dbReference type="EMBL" id="NWUJ01000005">
    <property type="protein sequence ID" value="PFH35087.1"/>
    <property type="molecule type" value="Genomic_DNA"/>
</dbReference>
<evidence type="ECO:0000259" key="2">
    <source>
        <dbReference type="Pfam" id="PF04092"/>
    </source>
</evidence>
<dbReference type="SUPFAM" id="SSF74877">
    <property type="entry name" value="Major surface antigen p30, SAG1"/>
    <property type="match status" value="1"/>
</dbReference>
<feature type="chain" id="PRO_5013355543" evidence="1">
    <location>
        <begin position="33"/>
        <end position="204"/>
    </location>
</feature>
<keyword evidence="4" id="KW-1185">Reference proteome</keyword>
<feature type="domain" description="SRS" evidence="2">
    <location>
        <begin position="45"/>
        <end position="143"/>
    </location>
</feature>
<dbReference type="VEuPathDB" id="ToxoDB:BESB_059740"/>
<dbReference type="InterPro" id="IPR036755">
    <property type="entry name" value="SRS_dom_sf"/>
</dbReference>
<dbReference type="AlphaFoldDB" id="A0A2A9MHM0"/>
<evidence type="ECO:0000256" key="1">
    <source>
        <dbReference type="SAM" id="SignalP"/>
    </source>
</evidence>
<evidence type="ECO:0000313" key="3">
    <source>
        <dbReference type="EMBL" id="PFH35087.1"/>
    </source>
</evidence>
<organism evidence="3 4">
    <name type="scientific">Besnoitia besnoiti</name>
    <name type="common">Apicomplexan protozoan</name>
    <dbReference type="NCBI Taxonomy" id="94643"/>
    <lineage>
        <taxon>Eukaryota</taxon>
        <taxon>Sar</taxon>
        <taxon>Alveolata</taxon>
        <taxon>Apicomplexa</taxon>
        <taxon>Conoidasida</taxon>
        <taxon>Coccidia</taxon>
        <taxon>Eucoccidiorida</taxon>
        <taxon>Eimeriorina</taxon>
        <taxon>Sarcocystidae</taxon>
        <taxon>Besnoitia</taxon>
    </lineage>
</organism>
<proteinExistence type="predicted"/>
<dbReference type="Proteomes" id="UP000224006">
    <property type="component" value="Chromosome V"/>
</dbReference>
<evidence type="ECO:0000313" key="4">
    <source>
        <dbReference type="Proteomes" id="UP000224006"/>
    </source>
</evidence>
<dbReference type="InterPro" id="IPR007226">
    <property type="entry name" value="SRS_dom"/>
</dbReference>
<dbReference type="Gene3D" id="2.60.40.1320">
    <property type="entry name" value="SRS domain"/>
    <property type="match status" value="1"/>
</dbReference>
<sequence length="204" mass="21296">MTCLTDLSEGRSAAFLCALAVVAQTVSVCAKADEVSVVIAPQSPTTVDVELHYGDSMSVLCQKATAFIPSDFKTKCCNAYGAICSPGQIESHYTGMFPLAGSSHAFWKGGDGITTPAKFVLPPETKGNRYETRFSLGCRNAQQQLSVINVTIAASTYVPGSNKDDATRTQKPVTTETPSAGVLGAYPCPFFLAGLVVAGLASAV</sequence>
<dbReference type="OrthoDB" id="330059at2759"/>
<protein>
    <submittedName>
        <fullName evidence="3">SAG-related sequence SRS67</fullName>
    </submittedName>
</protein>
<feature type="signal peptide" evidence="1">
    <location>
        <begin position="1"/>
        <end position="32"/>
    </location>
</feature>
<keyword evidence="1" id="KW-0732">Signal</keyword>
<name>A0A2A9MHM0_BESBE</name>
<dbReference type="RefSeq" id="XP_029219096.1">
    <property type="nucleotide sequence ID" value="XM_029364388.1"/>
</dbReference>
<dbReference type="Pfam" id="PF04092">
    <property type="entry name" value="SAG"/>
    <property type="match status" value="1"/>
</dbReference>
<comment type="caution">
    <text evidence="3">The sequence shown here is derived from an EMBL/GenBank/DDBJ whole genome shotgun (WGS) entry which is preliminary data.</text>
</comment>
<dbReference type="KEGG" id="bbes:BESB_059740"/>
<dbReference type="GO" id="GO:0016020">
    <property type="term" value="C:membrane"/>
    <property type="evidence" value="ECO:0007669"/>
    <property type="project" value="InterPro"/>
</dbReference>